<dbReference type="Gene3D" id="2.60.40.10">
    <property type="entry name" value="Immunoglobulins"/>
    <property type="match status" value="1"/>
</dbReference>
<dbReference type="CDD" id="cd00063">
    <property type="entry name" value="FN3"/>
    <property type="match status" value="1"/>
</dbReference>
<protein>
    <recommendedName>
        <fullName evidence="3">Fibronectin type-III domain-containing protein</fullName>
    </recommendedName>
</protein>
<name>A0A7V4U3U4_CALAY</name>
<dbReference type="SMART" id="SM00060">
    <property type="entry name" value="FN3"/>
    <property type="match status" value="1"/>
</dbReference>
<dbReference type="SUPFAM" id="SSF49265">
    <property type="entry name" value="Fibronectin type III"/>
    <property type="match status" value="1"/>
</dbReference>
<gene>
    <name evidence="4" type="ORF">ENK44_14385</name>
</gene>
<dbReference type="EMBL" id="DRQG01000138">
    <property type="protein sequence ID" value="HGY56892.1"/>
    <property type="molecule type" value="Genomic_DNA"/>
</dbReference>
<feature type="chain" id="PRO_5030774915" description="Fibronectin type-III domain-containing protein" evidence="2">
    <location>
        <begin position="18"/>
        <end position="359"/>
    </location>
</feature>
<comment type="caution">
    <text evidence="4">The sequence shown here is derived from an EMBL/GenBank/DDBJ whole genome shotgun (WGS) entry which is preliminary data.</text>
</comment>
<feature type="domain" description="Fibronectin type-III" evidence="3">
    <location>
        <begin position="109"/>
        <end position="206"/>
    </location>
</feature>
<dbReference type="Gene3D" id="2.60.120.260">
    <property type="entry name" value="Galactose-binding domain-like"/>
    <property type="match status" value="1"/>
</dbReference>
<proteinExistence type="predicted"/>
<dbReference type="Proteomes" id="UP000885779">
    <property type="component" value="Unassembled WGS sequence"/>
</dbReference>
<dbReference type="InterPro" id="IPR036116">
    <property type="entry name" value="FN3_sf"/>
</dbReference>
<accession>A0A7V4U3U4</accession>
<evidence type="ECO:0000256" key="1">
    <source>
        <dbReference type="ARBA" id="ARBA00022801"/>
    </source>
</evidence>
<dbReference type="AlphaFoldDB" id="A0A7V4U3U4"/>
<keyword evidence="1" id="KW-0378">Hydrolase</keyword>
<dbReference type="GO" id="GO:0016798">
    <property type="term" value="F:hydrolase activity, acting on glycosyl bonds"/>
    <property type="evidence" value="ECO:0007669"/>
    <property type="project" value="InterPro"/>
</dbReference>
<dbReference type="PROSITE" id="PS50853">
    <property type="entry name" value="FN3"/>
    <property type="match status" value="1"/>
</dbReference>
<dbReference type="SUPFAM" id="SSF49452">
    <property type="entry name" value="Starch-binding domain-like"/>
    <property type="match status" value="1"/>
</dbReference>
<dbReference type="GO" id="GO:0030246">
    <property type="term" value="F:carbohydrate binding"/>
    <property type="evidence" value="ECO:0007669"/>
    <property type="project" value="InterPro"/>
</dbReference>
<feature type="signal peptide" evidence="2">
    <location>
        <begin position="1"/>
        <end position="17"/>
    </location>
</feature>
<organism evidence="4">
    <name type="scientific">Caldithrix abyssi</name>
    <dbReference type="NCBI Taxonomy" id="187145"/>
    <lineage>
        <taxon>Bacteria</taxon>
        <taxon>Pseudomonadati</taxon>
        <taxon>Calditrichota</taxon>
        <taxon>Calditrichia</taxon>
        <taxon>Calditrichales</taxon>
        <taxon>Calditrichaceae</taxon>
        <taxon>Caldithrix</taxon>
    </lineage>
</organism>
<reference evidence="4" key="1">
    <citation type="journal article" date="2020" name="mSystems">
        <title>Genome- and Community-Level Interaction Insights into Carbon Utilization and Element Cycling Functions of Hydrothermarchaeota in Hydrothermal Sediment.</title>
        <authorList>
            <person name="Zhou Z."/>
            <person name="Liu Y."/>
            <person name="Xu W."/>
            <person name="Pan J."/>
            <person name="Luo Z.H."/>
            <person name="Li M."/>
        </authorList>
    </citation>
    <scope>NUCLEOTIDE SEQUENCE [LARGE SCALE GENOMIC DNA]</scope>
    <source>
        <strain evidence="4">HyVt-577</strain>
    </source>
</reference>
<dbReference type="Gene3D" id="2.60.40.1120">
    <property type="entry name" value="Carboxypeptidase-like, regulatory domain"/>
    <property type="match status" value="1"/>
</dbReference>
<keyword evidence="2" id="KW-0732">Signal</keyword>
<dbReference type="InterPro" id="IPR013783">
    <property type="entry name" value="Ig-like_fold"/>
</dbReference>
<evidence type="ECO:0000256" key="2">
    <source>
        <dbReference type="SAM" id="SignalP"/>
    </source>
</evidence>
<dbReference type="InterPro" id="IPR003961">
    <property type="entry name" value="FN3_dom"/>
</dbReference>
<sequence length="359" mass="40245">MKHILISVTLLSLFLQMGCNNVSSSSGVFSVKGKIYNTQGPVQNAKISIDNAINWTTYSSDNGDFEIKNVSEGKHTITIVKENADSSFSERSETVSVYSNTNLSLLLPKPVKLLNPQNITVNSIGLVWETTDAEDFVEYKVYRRDTPGLDETTGELIYVSTNKTDTTFEDTGLYSDKKYYYRVYVMNNYGKLGGSNIVNSATLKGNLIVNGNFESNSNVLDYWNISGSGSTVLDSIVFYQDNKSMHIKTPFVSSGSSTTLLSETIYIEPNKLHVFSGWFKIEGKKTADLNLWVAIKQGEHVTSNEIIIDDPNSWRGDEFSMDWANQEFSFYVNTNEPIRIMIVAGTENVWIDEMSLIKQ</sequence>
<dbReference type="InterPro" id="IPR003305">
    <property type="entry name" value="CenC_carb-bd"/>
</dbReference>
<evidence type="ECO:0000259" key="3">
    <source>
        <dbReference type="PROSITE" id="PS50853"/>
    </source>
</evidence>
<dbReference type="InterPro" id="IPR013784">
    <property type="entry name" value="Carb-bd-like_fold"/>
</dbReference>
<dbReference type="Pfam" id="PF02018">
    <property type="entry name" value="CBM_4_9"/>
    <property type="match status" value="1"/>
</dbReference>
<evidence type="ECO:0000313" key="4">
    <source>
        <dbReference type="EMBL" id="HGY56892.1"/>
    </source>
</evidence>